<evidence type="ECO:0000256" key="2">
    <source>
        <dbReference type="ARBA" id="ARBA00022764"/>
    </source>
</evidence>
<dbReference type="InterPro" id="IPR006059">
    <property type="entry name" value="SBP"/>
</dbReference>
<dbReference type="Pfam" id="PF13416">
    <property type="entry name" value="SBP_bac_8"/>
    <property type="match status" value="1"/>
</dbReference>
<sequence length="437" mass="47993">MGATDRNNQQQQKPAKPDRELKNWRTAMSLLELNRRSLLKRSTGMMALAMGAGTPFLSSRAAYAQATSLASQQLRTIGLSVTVQERILNDFKKASGVGGTSGTAATFPDAQTKILSGSKDYDCWEIIAERLPAIVMTNNVEPVPASGLKNWANIRDTFTKPSDKWDLKAQIVGQIWADEGQTTLNMVPAVYNYDSIGYNPDVVSAEEANSWAAIFDKKWKGKSGLNTDPLIAFGQAIMAMNTLGLLNVKNPGNPSAKEIDEAAAFLVSKKKEGQFRALWGDFGELVNLMASGEMVVCDAWQPAVMAVKAQGKSCKYAVPKEGYRAWAIGPSMIAGTTNKEAVTAYADYWLSGEPGIAVSEQGYYSPSTNIKSVMAPEKYAFWYEGKPWTGAPERGIKEGDLRDGGSLEERAKNVAYWHQWPDEYDHLVQKWDEFLNA</sequence>
<dbReference type="AlphaFoldDB" id="B9K223"/>
<dbReference type="PROSITE" id="PS51318">
    <property type="entry name" value="TAT"/>
    <property type="match status" value="1"/>
</dbReference>
<reference evidence="3 4" key="1">
    <citation type="journal article" date="2009" name="J. Bacteriol.">
        <title>Genome sequences of three Agrobacterium biovars help elucidate the evolution of multichromosome genomes in bacteria.</title>
        <authorList>
            <person name="Slater S.C."/>
            <person name="Goldman B.S."/>
            <person name="Goodner B."/>
            <person name="Setubal J.C."/>
            <person name="Farrand S.K."/>
            <person name="Nester E.W."/>
            <person name="Burr T.J."/>
            <person name="Banta L."/>
            <person name="Dickerman A.W."/>
            <person name="Paulsen I."/>
            <person name="Otten L."/>
            <person name="Suen G."/>
            <person name="Welch R."/>
            <person name="Almeida N.F."/>
            <person name="Arnold F."/>
            <person name="Burton O.T."/>
            <person name="Du Z."/>
            <person name="Ewing A."/>
            <person name="Godsy E."/>
            <person name="Heisel S."/>
            <person name="Houmiel K.L."/>
            <person name="Jhaveri J."/>
            <person name="Lu J."/>
            <person name="Miller N.M."/>
            <person name="Norton S."/>
            <person name="Chen Q."/>
            <person name="Phoolcharoen W."/>
            <person name="Ohlin V."/>
            <person name="Ondrusek D."/>
            <person name="Pride N."/>
            <person name="Stricklin S.L."/>
            <person name="Sun J."/>
            <person name="Wheeler C."/>
            <person name="Wilson L."/>
            <person name="Zhu H."/>
            <person name="Wood D.W."/>
        </authorList>
    </citation>
    <scope>NUCLEOTIDE SEQUENCE [LARGE SCALE GENOMIC DNA]</scope>
    <source>
        <strain evidence="4">S4 / ATCC BAA-846</strain>
    </source>
</reference>
<keyword evidence="1" id="KW-0732">Signal</keyword>
<dbReference type="PANTHER" id="PTHR30222">
    <property type="entry name" value="SPERMIDINE/PUTRESCINE-BINDING PERIPLASMIC PROTEIN"/>
    <property type="match status" value="1"/>
</dbReference>
<proteinExistence type="predicted"/>
<dbReference type="eggNOG" id="COG0687">
    <property type="taxonomic scope" value="Bacteria"/>
</dbReference>
<dbReference type="InterPro" id="IPR006311">
    <property type="entry name" value="TAT_signal"/>
</dbReference>
<dbReference type="PANTHER" id="PTHR30222:SF17">
    <property type="entry name" value="SPERMIDINE_PUTRESCINE-BINDING PERIPLASMIC PROTEIN"/>
    <property type="match status" value="1"/>
</dbReference>
<gene>
    <name evidence="3" type="ordered locus">Avi_5880</name>
</gene>
<keyword evidence="2" id="KW-0574">Periplasm</keyword>
<dbReference type="EMBL" id="CP000634">
    <property type="protein sequence ID" value="ACM38921.1"/>
    <property type="molecule type" value="Genomic_DNA"/>
</dbReference>
<dbReference type="Gene3D" id="3.40.190.10">
    <property type="entry name" value="Periplasmic binding protein-like II"/>
    <property type="match status" value="2"/>
</dbReference>
<organism evidence="3 4">
    <name type="scientific">Allorhizobium ampelinum (strain ATCC BAA-846 / DSM 112012 / S4)</name>
    <name type="common">Agrobacterium vitis (strain S4)</name>
    <dbReference type="NCBI Taxonomy" id="311402"/>
    <lineage>
        <taxon>Bacteria</taxon>
        <taxon>Pseudomonadati</taxon>
        <taxon>Pseudomonadota</taxon>
        <taxon>Alphaproteobacteria</taxon>
        <taxon>Hyphomicrobiales</taxon>
        <taxon>Rhizobiaceae</taxon>
        <taxon>Rhizobium/Agrobacterium group</taxon>
        <taxon>Allorhizobium</taxon>
        <taxon>Allorhizobium ampelinum</taxon>
    </lineage>
</organism>
<dbReference type="Proteomes" id="UP000001596">
    <property type="component" value="Chromosome 2"/>
</dbReference>
<dbReference type="STRING" id="311402.Avi_5880"/>
<protein>
    <submittedName>
        <fullName evidence="3">ABC transporter substrate binding protein (Spermidine/putrescine)</fullName>
    </submittedName>
</protein>
<dbReference type="SUPFAM" id="SSF53850">
    <property type="entry name" value="Periplasmic binding protein-like II"/>
    <property type="match status" value="1"/>
</dbReference>
<evidence type="ECO:0000313" key="4">
    <source>
        <dbReference type="Proteomes" id="UP000001596"/>
    </source>
</evidence>
<evidence type="ECO:0000313" key="3">
    <source>
        <dbReference type="EMBL" id="ACM38921.1"/>
    </source>
</evidence>
<accession>B9K223</accession>
<evidence type="ECO:0000256" key="1">
    <source>
        <dbReference type="ARBA" id="ARBA00022729"/>
    </source>
</evidence>
<dbReference type="HOGENOM" id="CLU_053523_0_0_5"/>
<name>B9K223_ALLAM</name>
<keyword evidence="4" id="KW-1185">Reference proteome</keyword>
<dbReference type="KEGG" id="avi:Avi_5880"/>